<protein>
    <submittedName>
        <fullName evidence="1">Uncharacterized protein</fullName>
    </submittedName>
</protein>
<sequence>MLGLFFILKLVFQLKRTRLSFSSSTNKKMKAI</sequence>
<proteinExistence type="predicted"/>
<evidence type="ECO:0000313" key="2">
    <source>
        <dbReference type="Proteomes" id="UP001164929"/>
    </source>
</evidence>
<name>A0AAD6R788_9ROSI</name>
<dbReference type="AlphaFoldDB" id="A0AAD6R788"/>
<dbReference type="Proteomes" id="UP001164929">
    <property type="component" value="Chromosome 3"/>
</dbReference>
<keyword evidence="2" id="KW-1185">Reference proteome</keyword>
<evidence type="ECO:0000313" key="1">
    <source>
        <dbReference type="EMBL" id="KAJ7003055.1"/>
    </source>
</evidence>
<gene>
    <name evidence="1" type="ORF">NC653_008327</name>
</gene>
<reference evidence="1" key="1">
    <citation type="journal article" date="2023" name="Mol. Ecol. Resour.">
        <title>Chromosome-level genome assembly of a triploid poplar Populus alba 'Berolinensis'.</title>
        <authorList>
            <person name="Chen S."/>
            <person name="Yu Y."/>
            <person name="Wang X."/>
            <person name="Wang S."/>
            <person name="Zhang T."/>
            <person name="Zhou Y."/>
            <person name="He R."/>
            <person name="Meng N."/>
            <person name="Wang Y."/>
            <person name="Liu W."/>
            <person name="Liu Z."/>
            <person name="Liu J."/>
            <person name="Guo Q."/>
            <person name="Huang H."/>
            <person name="Sederoff R.R."/>
            <person name="Wang G."/>
            <person name="Qu G."/>
            <person name="Chen S."/>
        </authorList>
    </citation>
    <scope>NUCLEOTIDE SEQUENCE</scope>
    <source>
        <strain evidence="1">SC-2020</strain>
    </source>
</reference>
<accession>A0AAD6R788</accession>
<organism evidence="1 2">
    <name type="scientific">Populus alba x Populus x berolinensis</name>
    <dbReference type="NCBI Taxonomy" id="444605"/>
    <lineage>
        <taxon>Eukaryota</taxon>
        <taxon>Viridiplantae</taxon>
        <taxon>Streptophyta</taxon>
        <taxon>Embryophyta</taxon>
        <taxon>Tracheophyta</taxon>
        <taxon>Spermatophyta</taxon>
        <taxon>Magnoliopsida</taxon>
        <taxon>eudicotyledons</taxon>
        <taxon>Gunneridae</taxon>
        <taxon>Pentapetalae</taxon>
        <taxon>rosids</taxon>
        <taxon>fabids</taxon>
        <taxon>Malpighiales</taxon>
        <taxon>Salicaceae</taxon>
        <taxon>Saliceae</taxon>
        <taxon>Populus</taxon>
    </lineage>
</organism>
<dbReference type="EMBL" id="JAQIZT010000003">
    <property type="protein sequence ID" value="KAJ7003055.1"/>
    <property type="molecule type" value="Genomic_DNA"/>
</dbReference>
<comment type="caution">
    <text evidence="1">The sequence shown here is derived from an EMBL/GenBank/DDBJ whole genome shotgun (WGS) entry which is preliminary data.</text>
</comment>